<sequence length="522" mass="56167">MEAVAVVKPPLSQGVAYGIVLGFGIVFALSMNTITWISRKYLHESADTNMQLTARKNVKSGLVASAVVSSWCYATTILNSVRLTYVFGFLGLWWFVSGATVKIILISSSSCMESRSRFSLLQHFFWAAMNYLIPLGVVVYTYLGGLKATFLSDYIHTMIIFVILLITMFAVMSPAASPAATAHPAYGTKGGEYLTMESDQSLLLAGVILVSGLGSVFVDASYGQKAIAGEPFAVVRGYFYGGFAWFSIPLDLCATMSFVAVGLQDSEYWLIPGRITAYQINNALILPLAAQAVMGTGGPVAVILMVFMAVTSSFSAKIIAHASIVTFDIYQPYINPTASDKKLKMVSHGALTGFAIFSASFATALNASGISMGWILEFLGVVLGAAVIPIALAITNAHVSSLYMIIAAPVGTICGLAARLGTTKGMYGEINVATTFENWSMFAGYTVSLCLPLLIWACMWPFMRTPYDWDMLFLMQALQPRAGDAVYAYGEDVDLGADWDPQGLRQASNWAKIVSAVLCLVI</sequence>
<feature type="transmembrane region" description="Helical" evidence="8">
    <location>
        <begin position="15"/>
        <end position="37"/>
    </location>
</feature>
<evidence type="ECO:0000256" key="8">
    <source>
        <dbReference type="SAM" id="Phobius"/>
    </source>
</evidence>
<reference evidence="11" key="3">
    <citation type="submission" date="2025-04" db="UniProtKB">
        <authorList>
            <consortium name="RefSeq"/>
        </authorList>
    </citation>
    <scope>IDENTIFICATION</scope>
    <source>
        <strain evidence="11">CBS 304.34</strain>
    </source>
</reference>
<dbReference type="Pfam" id="PF00474">
    <property type="entry name" value="SSF"/>
    <property type="match status" value="1"/>
</dbReference>
<keyword evidence="6 8" id="KW-0472">Membrane</keyword>
<dbReference type="PROSITE" id="PS50283">
    <property type="entry name" value="NA_SOLUT_SYMP_3"/>
    <property type="match status" value="1"/>
</dbReference>
<organism evidence="9">
    <name type="scientific">Mytilinidion resinicola</name>
    <dbReference type="NCBI Taxonomy" id="574789"/>
    <lineage>
        <taxon>Eukaryota</taxon>
        <taxon>Fungi</taxon>
        <taxon>Dikarya</taxon>
        <taxon>Ascomycota</taxon>
        <taxon>Pezizomycotina</taxon>
        <taxon>Dothideomycetes</taxon>
        <taxon>Pleosporomycetidae</taxon>
        <taxon>Mytilinidiales</taxon>
        <taxon>Mytilinidiaceae</taxon>
        <taxon>Mytilinidion</taxon>
    </lineage>
</organism>
<evidence type="ECO:0000313" key="11">
    <source>
        <dbReference type="RefSeq" id="XP_033572474.1"/>
    </source>
</evidence>
<evidence type="ECO:0000256" key="7">
    <source>
        <dbReference type="RuleBase" id="RU362091"/>
    </source>
</evidence>
<evidence type="ECO:0000256" key="6">
    <source>
        <dbReference type="ARBA" id="ARBA00023136"/>
    </source>
</evidence>
<evidence type="ECO:0000313" key="9">
    <source>
        <dbReference type="EMBL" id="KAF2805510.1"/>
    </source>
</evidence>
<dbReference type="AlphaFoldDB" id="A0A6A6Y9Y0"/>
<evidence type="ECO:0000256" key="2">
    <source>
        <dbReference type="ARBA" id="ARBA00006434"/>
    </source>
</evidence>
<evidence type="ECO:0000256" key="1">
    <source>
        <dbReference type="ARBA" id="ARBA00004141"/>
    </source>
</evidence>
<dbReference type="RefSeq" id="XP_033572474.1">
    <property type="nucleotide sequence ID" value="XM_033726692.1"/>
</dbReference>
<keyword evidence="3" id="KW-0813">Transport</keyword>
<reference evidence="9 11" key="1">
    <citation type="journal article" date="2020" name="Stud. Mycol.">
        <title>101 Dothideomycetes genomes: a test case for predicting lifestyles and emergence of pathogens.</title>
        <authorList>
            <person name="Haridas S."/>
            <person name="Albert R."/>
            <person name="Binder M."/>
            <person name="Bloem J."/>
            <person name="Labutti K."/>
            <person name="Salamov A."/>
            <person name="Andreopoulos B."/>
            <person name="Baker S."/>
            <person name="Barry K."/>
            <person name="Bills G."/>
            <person name="Bluhm B."/>
            <person name="Cannon C."/>
            <person name="Castanera R."/>
            <person name="Culley D."/>
            <person name="Daum C."/>
            <person name="Ezra D."/>
            <person name="Gonzalez J."/>
            <person name="Henrissat B."/>
            <person name="Kuo A."/>
            <person name="Liang C."/>
            <person name="Lipzen A."/>
            <person name="Lutzoni F."/>
            <person name="Magnuson J."/>
            <person name="Mondo S."/>
            <person name="Nolan M."/>
            <person name="Ohm R."/>
            <person name="Pangilinan J."/>
            <person name="Park H.-J."/>
            <person name="Ramirez L."/>
            <person name="Alfaro M."/>
            <person name="Sun H."/>
            <person name="Tritt A."/>
            <person name="Yoshinaga Y."/>
            <person name="Zwiers L.-H."/>
            <person name="Turgeon B."/>
            <person name="Goodwin S."/>
            <person name="Spatafora J."/>
            <person name="Crous P."/>
            <person name="Grigoriev I."/>
        </authorList>
    </citation>
    <scope>NUCLEOTIDE SEQUENCE</scope>
    <source>
        <strain evidence="9 11">CBS 304.34</strain>
    </source>
</reference>
<dbReference type="PANTHER" id="PTHR46154">
    <property type="match status" value="1"/>
</dbReference>
<comment type="subcellular location">
    <subcellularLocation>
        <location evidence="1">Membrane</location>
        <topology evidence="1">Multi-pass membrane protein</topology>
    </subcellularLocation>
</comment>
<dbReference type="InterPro" id="IPR001734">
    <property type="entry name" value="Na/solute_symporter"/>
</dbReference>
<feature type="transmembrane region" description="Helical" evidence="8">
    <location>
        <begin position="401"/>
        <end position="422"/>
    </location>
</feature>
<feature type="transmembrane region" description="Helical" evidence="8">
    <location>
        <begin position="238"/>
        <end position="263"/>
    </location>
</feature>
<dbReference type="GO" id="GO:0015489">
    <property type="term" value="F:putrescine transmembrane transporter activity"/>
    <property type="evidence" value="ECO:0007669"/>
    <property type="project" value="TreeGrafter"/>
</dbReference>
<dbReference type="OrthoDB" id="6132759at2759"/>
<feature type="transmembrane region" description="Helical" evidence="8">
    <location>
        <begin position="155"/>
        <end position="180"/>
    </location>
</feature>
<dbReference type="PANTHER" id="PTHR46154:SF4">
    <property type="entry name" value="UREA ACTIVE TRANSPORTER"/>
    <property type="match status" value="1"/>
</dbReference>
<feature type="transmembrane region" description="Helical" evidence="8">
    <location>
        <begin position="345"/>
        <end position="365"/>
    </location>
</feature>
<keyword evidence="5 8" id="KW-1133">Transmembrane helix</keyword>
<evidence type="ECO:0000256" key="4">
    <source>
        <dbReference type="ARBA" id="ARBA00022692"/>
    </source>
</evidence>
<name>A0A6A6Y9Y0_9PEZI</name>
<feature type="transmembrane region" description="Helical" evidence="8">
    <location>
        <begin position="84"/>
        <end position="104"/>
    </location>
</feature>
<dbReference type="Proteomes" id="UP000504636">
    <property type="component" value="Unplaced"/>
</dbReference>
<reference evidence="11" key="2">
    <citation type="submission" date="2020-04" db="EMBL/GenBank/DDBJ databases">
        <authorList>
            <consortium name="NCBI Genome Project"/>
        </authorList>
    </citation>
    <scope>NUCLEOTIDE SEQUENCE</scope>
    <source>
        <strain evidence="11">CBS 304.34</strain>
    </source>
</reference>
<proteinExistence type="inferred from homology"/>
<evidence type="ECO:0000256" key="5">
    <source>
        <dbReference type="ARBA" id="ARBA00022989"/>
    </source>
</evidence>
<dbReference type="GO" id="GO:0005886">
    <property type="term" value="C:plasma membrane"/>
    <property type="evidence" value="ECO:0007669"/>
    <property type="project" value="TreeGrafter"/>
</dbReference>
<dbReference type="GO" id="GO:0015204">
    <property type="term" value="F:urea transmembrane transporter activity"/>
    <property type="evidence" value="ECO:0007669"/>
    <property type="project" value="InterPro"/>
</dbReference>
<dbReference type="CDD" id="cd11476">
    <property type="entry name" value="SLC5sbd_DUR3"/>
    <property type="match status" value="1"/>
</dbReference>
<feature type="transmembrane region" description="Helical" evidence="8">
    <location>
        <begin position="371"/>
        <end position="394"/>
    </location>
</feature>
<evidence type="ECO:0000313" key="10">
    <source>
        <dbReference type="Proteomes" id="UP000504636"/>
    </source>
</evidence>
<comment type="similarity">
    <text evidence="2 7">Belongs to the sodium:solute symporter (SSF) (TC 2.A.21) family.</text>
</comment>
<evidence type="ECO:0000256" key="3">
    <source>
        <dbReference type="ARBA" id="ARBA00022448"/>
    </source>
</evidence>
<feature type="transmembrane region" description="Helical" evidence="8">
    <location>
        <begin position="442"/>
        <end position="463"/>
    </location>
</feature>
<feature type="transmembrane region" description="Helical" evidence="8">
    <location>
        <begin position="284"/>
        <end position="308"/>
    </location>
</feature>
<feature type="transmembrane region" description="Helical" evidence="8">
    <location>
        <begin position="201"/>
        <end position="218"/>
    </location>
</feature>
<protein>
    <submittedName>
        <fullName evidence="9 11">Uncharacterized protein</fullName>
    </submittedName>
</protein>
<feature type="transmembrane region" description="Helical" evidence="8">
    <location>
        <begin position="124"/>
        <end position="143"/>
    </location>
</feature>
<gene>
    <name evidence="9 11" type="ORF">BDZ99DRAFT_539943</name>
</gene>
<dbReference type="GeneID" id="54467585"/>
<keyword evidence="4 8" id="KW-0812">Transmembrane</keyword>
<dbReference type="InterPro" id="IPR031155">
    <property type="entry name" value="DUR"/>
</dbReference>
<keyword evidence="10" id="KW-1185">Reference proteome</keyword>
<accession>A0A6A6Y9Y0</accession>
<dbReference type="InterPro" id="IPR038377">
    <property type="entry name" value="Na/Glc_symporter_sf"/>
</dbReference>
<dbReference type="GO" id="GO:0015606">
    <property type="term" value="F:spermidine transmembrane transporter activity"/>
    <property type="evidence" value="ECO:0007669"/>
    <property type="project" value="TreeGrafter"/>
</dbReference>
<dbReference type="EMBL" id="MU003709">
    <property type="protein sequence ID" value="KAF2805510.1"/>
    <property type="molecule type" value="Genomic_DNA"/>
</dbReference>
<dbReference type="Gene3D" id="1.20.1730.10">
    <property type="entry name" value="Sodium/glucose cotransporter"/>
    <property type="match status" value="1"/>
</dbReference>